<accession>A0ABZ3J737</accession>
<keyword evidence="6" id="KW-1185">Reference proteome</keyword>
<keyword evidence="5" id="KW-0456">Lyase</keyword>
<gene>
    <name evidence="5" type="primary">cuyA</name>
    <name evidence="5" type="ORF">SPACI_039660</name>
</gene>
<dbReference type="InterPro" id="IPR036052">
    <property type="entry name" value="TrpB-like_PALP_sf"/>
</dbReference>
<evidence type="ECO:0000256" key="3">
    <source>
        <dbReference type="ARBA" id="ARBA00022898"/>
    </source>
</evidence>
<evidence type="ECO:0000313" key="6">
    <source>
        <dbReference type="Proteomes" id="UP000216052"/>
    </source>
</evidence>
<evidence type="ECO:0000256" key="2">
    <source>
        <dbReference type="ARBA" id="ARBA00008639"/>
    </source>
</evidence>
<reference evidence="5" key="1">
    <citation type="submission" date="2024-05" db="EMBL/GenBank/DDBJ databases">
        <title>Isolation and characterization of Sporomusa carbonis sp. nov., a carboxydotrophic hydrogenogen in the genus of Sporomusa isolated from a charcoal burning pile.</title>
        <authorList>
            <person name="Boeer T."/>
            <person name="Rosenbaum F."/>
            <person name="Eysell L."/>
            <person name="Mueller V."/>
            <person name="Daniel R."/>
            <person name="Poehlein A."/>
        </authorList>
    </citation>
    <scope>NUCLEOTIDE SEQUENCE [LARGE SCALE GENOMIC DNA]</scope>
    <source>
        <strain evidence="5">DSM 3132</strain>
    </source>
</reference>
<name>A0ABZ3J737_SPOA4</name>
<dbReference type="GO" id="GO:0034011">
    <property type="term" value="F:L-cysteate sulfo-lyase activity"/>
    <property type="evidence" value="ECO:0007669"/>
    <property type="project" value="UniProtKB-EC"/>
</dbReference>
<dbReference type="SUPFAM" id="SSF53686">
    <property type="entry name" value="Tryptophan synthase beta subunit-like PLP-dependent enzymes"/>
    <property type="match status" value="1"/>
</dbReference>
<dbReference type="InterPro" id="IPR027278">
    <property type="entry name" value="ACCD_DCysDesulf"/>
</dbReference>
<keyword evidence="3" id="KW-0663">Pyridoxal phosphate</keyword>
<dbReference type="PANTHER" id="PTHR43780">
    <property type="entry name" value="1-AMINOCYCLOPROPANE-1-CARBOXYLATE DEAMINASE-RELATED"/>
    <property type="match status" value="1"/>
</dbReference>
<dbReference type="Pfam" id="PF00291">
    <property type="entry name" value="PALP"/>
    <property type="match status" value="1"/>
</dbReference>
<organism evidence="5 6">
    <name type="scientific">Sporomusa acidovorans (strain ATCC 49682 / DSM 3132 / Mol)</name>
    <dbReference type="NCBI Taxonomy" id="1123286"/>
    <lineage>
        <taxon>Bacteria</taxon>
        <taxon>Bacillati</taxon>
        <taxon>Bacillota</taxon>
        <taxon>Negativicutes</taxon>
        <taxon>Selenomonadales</taxon>
        <taxon>Sporomusaceae</taxon>
        <taxon>Sporomusa</taxon>
    </lineage>
</organism>
<evidence type="ECO:0000313" key="5">
    <source>
        <dbReference type="EMBL" id="XFO73858.1"/>
    </source>
</evidence>
<dbReference type="EMBL" id="CP155571">
    <property type="protein sequence ID" value="XFO73858.1"/>
    <property type="molecule type" value="Genomic_DNA"/>
</dbReference>
<dbReference type="PANTHER" id="PTHR43780:SF2">
    <property type="entry name" value="1-AMINOCYCLOPROPANE-1-CARBOXYLATE DEAMINASE-RELATED"/>
    <property type="match status" value="1"/>
</dbReference>
<protein>
    <submittedName>
        <fullName evidence="5">L-cysteate sulfo-lyase</fullName>
        <ecNumber evidence="5">4.4.1.25</ecNumber>
    </submittedName>
</protein>
<evidence type="ECO:0000256" key="1">
    <source>
        <dbReference type="ARBA" id="ARBA00001933"/>
    </source>
</evidence>
<dbReference type="Proteomes" id="UP000216052">
    <property type="component" value="Chromosome"/>
</dbReference>
<evidence type="ECO:0000259" key="4">
    <source>
        <dbReference type="Pfam" id="PF00291"/>
    </source>
</evidence>
<comment type="similarity">
    <text evidence="2">Belongs to the ACC deaminase/D-cysteine desulfhydrase family.</text>
</comment>
<dbReference type="EC" id="4.4.1.25" evidence="5"/>
<feature type="domain" description="Tryptophan synthase beta chain-like PALP" evidence="4">
    <location>
        <begin position="3"/>
        <end position="162"/>
    </location>
</feature>
<proteinExistence type="inferred from homology"/>
<comment type="cofactor">
    <cofactor evidence="1">
        <name>pyridoxal 5'-phosphate</name>
        <dbReference type="ChEBI" id="CHEBI:597326"/>
    </cofactor>
</comment>
<dbReference type="InterPro" id="IPR001926">
    <property type="entry name" value="TrpB-like_PALP"/>
</dbReference>
<dbReference type="Gene3D" id="3.40.50.1100">
    <property type="match status" value="1"/>
</dbReference>
<sequence>MIGAAGYIQAVPEIMRQMKAQDIDAKFLVVSYGSTGTFAGLWAGAMHYKVPFKVIGIPVLTNYPSREDTANFINEISQTYEMSFRASPDDVEIVPGPVDNRYFGVEYNVPDSSTWEYIQLLARTEAIFLDPCYTGKGFHGFVDMVRSGVIPAEEGAIFINTGGTPGLWTKEHLDFAQSVLWTSEDKITVFKAEL</sequence>